<evidence type="ECO:0000313" key="2">
    <source>
        <dbReference type="Proteomes" id="UP000475117"/>
    </source>
</evidence>
<dbReference type="EMBL" id="CP066776">
    <property type="protein sequence ID" value="QQL44682.1"/>
    <property type="molecule type" value="Genomic_DNA"/>
</dbReference>
<sequence>MMLRHTLPALAALHVATAATAATESPALPVKEVTIFKDGHSFVLHQGELAVNADGSATLDYLPSPILGTFWPASTDKRAQLVSVTAASHEIKTKQDAVTLRQLLEANIGDTVLVQEKPISPAANTSPNPYKATILSLPQRTPDTPTAHHSTDPFNPRPFVRSVQPTPEPPVESATDLVLLQTAAGTKAVQISRIATITFPNDHQSLIETPESRHQLTFNLKWQDAPQETANLSMAYLQHGLKWTPSYHITLTDDHKAVVKLQGTLTNDLIDLNDVTANLVVGVPSFTFSGSLDPISLQQDIANLQFTPGTHTPRIFSNAIQTQAVGGMYRHSTAIPDSQPEVTNGRKNEDLFVFTVEHVSLKTGQCMVIPIAEYTLDYQDVFALDIPFSPPAHILPNLNQQQQTELLRLLANPKVEHKIRLKNNGQHPLTTAPALIVKNDQVLAQGMMTYAAVGGSSDITLTPAIDIHIKSTSNETKRTPNAVRWNGDDFTRIDLEGKLRLTNHKTDPVTVEITRNVLGNLDEVGNDGTITKVNLFEDASYLPNGSAPRWWHHYSWPWWWHHFNSVSKAKWTTTLDPGQSVVHDYSWHYFWR</sequence>
<dbReference type="RefSeq" id="WP_235203444.1">
    <property type="nucleotide sequence ID" value="NZ_CP066776.1"/>
</dbReference>
<dbReference type="AlphaFoldDB" id="A0A6B3LBM8"/>
<protein>
    <recommendedName>
        <fullName evidence="3">DUF4139 domain-containing protein</fullName>
    </recommendedName>
</protein>
<reference evidence="1 2" key="1">
    <citation type="submission" date="2020-12" db="EMBL/GenBank/DDBJ databases">
        <title>Sulforoseuscoccus oceanibium gen. nov., sp. nov., a representative of the phylum Verrucomicrobia with special cytoplasmic membrane, and proposal of Sulforoseuscoccusaceae fam. nov.</title>
        <authorList>
            <person name="Xi F."/>
        </authorList>
    </citation>
    <scope>NUCLEOTIDE SEQUENCE [LARGE SCALE GENOMIC DNA]</scope>
    <source>
        <strain evidence="1 2">T37</strain>
    </source>
</reference>
<evidence type="ECO:0000313" key="1">
    <source>
        <dbReference type="EMBL" id="QQL44682.1"/>
    </source>
</evidence>
<organism evidence="1 2">
    <name type="scientific">Sulfuriroseicoccus oceanibius</name>
    <dbReference type="NCBI Taxonomy" id="2707525"/>
    <lineage>
        <taxon>Bacteria</taxon>
        <taxon>Pseudomonadati</taxon>
        <taxon>Verrucomicrobiota</taxon>
        <taxon>Verrucomicrobiia</taxon>
        <taxon>Verrucomicrobiales</taxon>
        <taxon>Verrucomicrobiaceae</taxon>
        <taxon>Sulfuriroseicoccus</taxon>
    </lineage>
</organism>
<dbReference type="Proteomes" id="UP000475117">
    <property type="component" value="Chromosome"/>
</dbReference>
<dbReference type="KEGG" id="soa:G3M56_012460"/>
<gene>
    <name evidence="1" type="ORF">G3M56_012460</name>
</gene>
<evidence type="ECO:0008006" key="3">
    <source>
        <dbReference type="Google" id="ProtNLM"/>
    </source>
</evidence>
<name>A0A6B3LBM8_9BACT</name>
<keyword evidence="2" id="KW-1185">Reference proteome</keyword>
<accession>A0A6B3LBM8</accession>
<proteinExistence type="predicted"/>